<dbReference type="GO" id="GO:0016747">
    <property type="term" value="F:acyltransferase activity, transferring groups other than amino-acyl groups"/>
    <property type="evidence" value="ECO:0007669"/>
    <property type="project" value="InterPro"/>
</dbReference>
<accession>S0J7J7</accession>
<dbReference type="CDD" id="cd04301">
    <property type="entry name" value="NAT_SF"/>
    <property type="match status" value="1"/>
</dbReference>
<dbReference type="SUPFAM" id="SSF55729">
    <property type="entry name" value="Acyl-CoA N-acyltransferases (Nat)"/>
    <property type="match status" value="1"/>
</dbReference>
<sequence length="167" mass="18578">MRFRLATIEDLPSLMSIINDAIQVLHEQGSPQWQNGYGPNEEKLRKDIEAKTMYVLEESTILALGALIPGIDPVYTAIEGTWEGGSSYMSIHRIAVAKQASGKGLAKTLLQHLVMESQKQGISDVRIDTHALNKGMQKAILDTGFHYRGVVYFPIPDGKRYAYQKMG</sequence>
<dbReference type="AlphaFoldDB" id="S0J7J7"/>
<dbReference type="Gene3D" id="3.40.630.30">
    <property type="match status" value="1"/>
</dbReference>
<evidence type="ECO:0000313" key="3">
    <source>
        <dbReference type="Proteomes" id="UP000014136"/>
    </source>
</evidence>
<dbReference type="eggNOG" id="COG0454">
    <property type="taxonomic scope" value="Bacteria"/>
</dbReference>
<proteinExistence type="predicted"/>
<evidence type="ECO:0000313" key="2">
    <source>
        <dbReference type="EMBL" id="EOT28859.1"/>
    </source>
</evidence>
<dbReference type="HOGENOM" id="CLU_013985_13_0_9"/>
<reference evidence="2 3" key="1">
    <citation type="submission" date="2013-03" db="EMBL/GenBank/DDBJ databases">
        <title>The Genome Sequence of Enterococcus saccharolyticus ATCC_43076 (Illumina only assembly).</title>
        <authorList>
            <consortium name="The Broad Institute Genomics Platform"/>
            <consortium name="The Broad Institute Genome Sequencing Center for Infectious Disease"/>
            <person name="Earl A."/>
            <person name="Russ C."/>
            <person name="Gilmore M."/>
            <person name="Surin D."/>
            <person name="Walker B."/>
            <person name="Young S."/>
            <person name="Zeng Q."/>
            <person name="Gargeya S."/>
            <person name="Fitzgerald M."/>
            <person name="Haas B."/>
            <person name="Abouelleil A."/>
            <person name="Allen A.W."/>
            <person name="Alvarado L."/>
            <person name="Arachchi H.M."/>
            <person name="Berlin A.M."/>
            <person name="Chapman S.B."/>
            <person name="Gainer-Dewar J."/>
            <person name="Goldberg J."/>
            <person name="Griggs A."/>
            <person name="Gujja S."/>
            <person name="Hansen M."/>
            <person name="Howarth C."/>
            <person name="Imamovic A."/>
            <person name="Ireland A."/>
            <person name="Larimer J."/>
            <person name="McCowan C."/>
            <person name="Murphy C."/>
            <person name="Pearson M."/>
            <person name="Poon T.W."/>
            <person name="Priest M."/>
            <person name="Roberts A."/>
            <person name="Saif S."/>
            <person name="Shea T."/>
            <person name="Sisk P."/>
            <person name="Sykes S."/>
            <person name="Wortman J."/>
            <person name="Nusbaum C."/>
            <person name="Birren B."/>
        </authorList>
    </citation>
    <scope>NUCLEOTIDE SEQUENCE [LARGE SCALE GENOMIC DNA]</scope>
    <source>
        <strain evidence="2 3">ATCC 43076</strain>
    </source>
</reference>
<feature type="domain" description="N-acetyltransferase" evidence="1">
    <location>
        <begin position="1"/>
        <end position="167"/>
    </location>
</feature>
<protein>
    <recommendedName>
        <fullName evidence="1">N-acetyltransferase domain-containing protein</fullName>
    </recommendedName>
</protein>
<organism evidence="2 3">
    <name type="scientific">Enterococcus saccharolyticus subsp. saccharolyticus ATCC 43076</name>
    <dbReference type="NCBI Taxonomy" id="1139996"/>
    <lineage>
        <taxon>Bacteria</taxon>
        <taxon>Bacillati</taxon>
        <taxon>Bacillota</taxon>
        <taxon>Bacilli</taxon>
        <taxon>Lactobacillales</taxon>
        <taxon>Enterococcaceae</taxon>
        <taxon>Enterococcus</taxon>
    </lineage>
</organism>
<dbReference type="PROSITE" id="PS51186">
    <property type="entry name" value="GNAT"/>
    <property type="match status" value="1"/>
</dbReference>
<name>S0J7J7_9ENTE</name>
<keyword evidence="3" id="KW-1185">Reference proteome</keyword>
<dbReference type="OrthoDB" id="9796381at2"/>
<dbReference type="RefSeq" id="WP_016175176.1">
    <property type="nucleotide sequence ID" value="NZ_KE136389.1"/>
</dbReference>
<dbReference type="InterPro" id="IPR000182">
    <property type="entry name" value="GNAT_dom"/>
</dbReference>
<dbReference type="PATRIC" id="fig|1139996.3.peg.1362"/>
<dbReference type="STRING" id="41997.RV16_GL001629"/>
<dbReference type="EMBL" id="AHYT01000005">
    <property type="protein sequence ID" value="EOT28859.1"/>
    <property type="molecule type" value="Genomic_DNA"/>
</dbReference>
<dbReference type="Pfam" id="PF00583">
    <property type="entry name" value="Acetyltransf_1"/>
    <property type="match status" value="1"/>
</dbReference>
<dbReference type="Proteomes" id="UP000014136">
    <property type="component" value="Unassembled WGS sequence"/>
</dbReference>
<dbReference type="InterPro" id="IPR016181">
    <property type="entry name" value="Acyl_CoA_acyltransferase"/>
</dbReference>
<evidence type="ECO:0000259" key="1">
    <source>
        <dbReference type="PROSITE" id="PS51186"/>
    </source>
</evidence>
<comment type="caution">
    <text evidence="2">The sequence shown here is derived from an EMBL/GenBank/DDBJ whole genome shotgun (WGS) entry which is preliminary data.</text>
</comment>
<gene>
    <name evidence="2" type="ORF">OMQ_01381</name>
</gene>